<evidence type="ECO:0000259" key="1">
    <source>
        <dbReference type="Pfam" id="PF13625"/>
    </source>
</evidence>
<dbReference type="AlphaFoldDB" id="A0A1H9HMB4"/>
<dbReference type="STRING" id="163.SAMN04487775_101491"/>
<keyword evidence="3" id="KW-1185">Reference proteome</keyword>
<dbReference type="InterPro" id="IPR032830">
    <property type="entry name" value="XPB/Ssl2_N"/>
</dbReference>
<protein>
    <submittedName>
        <fullName evidence="2">Helicase conserved C-terminal domain-containing protein</fullName>
    </submittedName>
</protein>
<proteinExistence type="predicted"/>
<dbReference type="GO" id="GO:0004386">
    <property type="term" value="F:helicase activity"/>
    <property type="evidence" value="ECO:0007669"/>
    <property type="project" value="UniProtKB-KW"/>
</dbReference>
<keyword evidence="2" id="KW-0547">Nucleotide-binding</keyword>
<dbReference type="Proteomes" id="UP000182360">
    <property type="component" value="Unassembled WGS sequence"/>
</dbReference>
<gene>
    <name evidence="2" type="ORF">SAMN04487977_10766</name>
</gene>
<evidence type="ECO:0000313" key="3">
    <source>
        <dbReference type="Proteomes" id="UP000182360"/>
    </source>
</evidence>
<keyword evidence="2" id="KW-0067">ATP-binding</keyword>
<reference evidence="2 3" key="1">
    <citation type="submission" date="2016-10" db="EMBL/GenBank/DDBJ databases">
        <authorList>
            <person name="de Groot N.N."/>
        </authorList>
    </citation>
    <scope>NUCLEOTIDE SEQUENCE [LARGE SCALE GENOMIC DNA]</scope>
    <source>
        <strain evidence="2 3">B25</strain>
    </source>
</reference>
<evidence type="ECO:0000313" key="2">
    <source>
        <dbReference type="EMBL" id="SEQ63372.1"/>
    </source>
</evidence>
<sequence length="698" mass="78895">MNENEINSWKEAFSSLPDKQFFNTVRLYLGEIKTPYNKQRLTEQLAGFIRKEENLTSILTLLDVFDIKVLTAISMIPNASQESLADFFHGETSVTEIYAEVINLTERLLIYKEKSQYSEKEYIKINPLLRENLIPYLDASLIFPNYKAEITSIEDVFTLSPNLLAAFITYIRIRGISCKSDGTIKKNDQKRLSEIFPGKEKLIQLLMNAFVNLSLVYEDEKETCYVIDISRLQKFSELPELQQYALLCAAAVSRFSKDGLKKEAQLLIDCLTSVPETGCTLETILRLAFLAGTYTEDGTTSVRKSRFSQILAAARQEAGAEPEQNAELLDRMIDCALEFGLLQKIGKTGDGVELYKSSNELLKVVSTPLNNHSIPKVLNIDSTFTVTLMPGLTLRQLLPLTDFMLVKKSGVVTEFEITKQSVSEGFDHELSPDSIFERLESYSNYQIPQNLKINITEWYNSYSSATLYYGYILKVTDNNISFAENNPNIRKYIKEKLADGIYLLNLPAGTDISTFVEESSLDFMGNVKTSTTKSEFTSFPLLRPGRKPMVLETRSKTESKKTSIAEAGKILQALKASLKKLDMDKAQKESLEHRISSRLILSELQLKNASIRTEILEADGMDFAGKVHLIEAAVKEEDMMEIRLPAADGKGEFFTLVGKPLSISRQPGEAVMRIQIEPTKDIENLLVSRITHLRRLRF</sequence>
<dbReference type="RefSeq" id="WP_074644416.1">
    <property type="nucleotide sequence ID" value="NZ_FOFU01000007.1"/>
</dbReference>
<organism evidence="2 3">
    <name type="scientific">Treponema bryantii</name>
    <dbReference type="NCBI Taxonomy" id="163"/>
    <lineage>
        <taxon>Bacteria</taxon>
        <taxon>Pseudomonadati</taxon>
        <taxon>Spirochaetota</taxon>
        <taxon>Spirochaetia</taxon>
        <taxon>Spirochaetales</taxon>
        <taxon>Treponemataceae</taxon>
        <taxon>Treponema</taxon>
    </lineage>
</organism>
<name>A0A1H9HMB4_9SPIR</name>
<keyword evidence="2" id="KW-0347">Helicase</keyword>
<keyword evidence="2" id="KW-0378">Hydrolase</keyword>
<accession>A0A1H9HMB4</accession>
<dbReference type="OrthoDB" id="354326at2"/>
<dbReference type="EMBL" id="FOFU01000007">
    <property type="protein sequence ID" value="SEQ63372.1"/>
    <property type="molecule type" value="Genomic_DNA"/>
</dbReference>
<dbReference type="Pfam" id="PF13625">
    <property type="entry name" value="Helicase_C_3"/>
    <property type="match status" value="1"/>
</dbReference>
<feature type="domain" description="Helicase XPB/Ssl2 N-terminal" evidence="1">
    <location>
        <begin position="406"/>
        <end position="479"/>
    </location>
</feature>